<dbReference type="PANTHER" id="PTHR11439">
    <property type="entry name" value="GAG-POL-RELATED RETROTRANSPOSON"/>
    <property type="match status" value="1"/>
</dbReference>
<reference evidence="1 2" key="1">
    <citation type="submission" date="2022-01" db="EMBL/GenBank/DDBJ databases">
        <authorList>
            <person name="Xiong W."/>
            <person name="Schranz E."/>
        </authorList>
    </citation>
    <scope>NUCLEOTIDE SEQUENCE [LARGE SCALE GENOMIC DNA]</scope>
</reference>
<protein>
    <recommendedName>
        <fullName evidence="3">Reverse transcriptase Ty1/copia-type domain-containing protein</fullName>
    </recommendedName>
</protein>
<dbReference type="CDD" id="cd09272">
    <property type="entry name" value="RNase_HI_RT_Ty1"/>
    <property type="match status" value="1"/>
</dbReference>
<dbReference type="SUPFAM" id="SSF56672">
    <property type="entry name" value="DNA/RNA polymerases"/>
    <property type="match status" value="1"/>
</dbReference>
<evidence type="ECO:0000313" key="1">
    <source>
        <dbReference type="EMBL" id="CAH1446678.1"/>
    </source>
</evidence>
<comment type="caution">
    <text evidence="1">The sequence shown here is derived from an EMBL/GenBank/DDBJ whole genome shotgun (WGS) entry which is preliminary data.</text>
</comment>
<dbReference type="Proteomes" id="UP001157418">
    <property type="component" value="Unassembled WGS sequence"/>
</dbReference>
<keyword evidence="2" id="KW-1185">Reference proteome</keyword>
<evidence type="ECO:0000313" key="2">
    <source>
        <dbReference type="Proteomes" id="UP001157418"/>
    </source>
</evidence>
<organism evidence="1 2">
    <name type="scientific">Lactuca virosa</name>
    <dbReference type="NCBI Taxonomy" id="75947"/>
    <lineage>
        <taxon>Eukaryota</taxon>
        <taxon>Viridiplantae</taxon>
        <taxon>Streptophyta</taxon>
        <taxon>Embryophyta</taxon>
        <taxon>Tracheophyta</taxon>
        <taxon>Spermatophyta</taxon>
        <taxon>Magnoliopsida</taxon>
        <taxon>eudicotyledons</taxon>
        <taxon>Gunneridae</taxon>
        <taxon>Pentapetalae</taxon>
        <taxon>asterids</taxon>
        <taxon>campanulids</taxon>
        <taxon>Asterales</taxon>
        <taxon>Asteraceae</taxon>
        <taxon>Cichorioideae</taxon>
        <taxon>Cichorieae</taxon>
        <taxon>Lactucinae</taxon>
        <taxon>Lactuca</taxon>
    </lineage>
</organism>
<dbReference type="InterPro" id="IPR043502">
    <property type="entry name" value="DNA/RNA_pol_sf"/>
</dbReference>
<accession>A0AAU9P8X4</accession>
<evidence type="ECO:0008006" key="3">
    <source>
        <dbReference type="Google" id="ProtNLM"/>
    </source>
</evidence>
<dbReference type="PANTHER" id="PTHR11439:SF469">
    <property type="entry name" value="REVERSE TRANSCRIPTASE TY1_COPIA-TYPE DOMAIN-CONTAINING PROTEIN"/>
    <property type="match status" value="1"/>
</dbReference>
<dbReference type="EMBL" id="CAKMRJ010005523">
    <property type="protein sequence ID" value="CAH1446678.1"/>
    <property type="molecule type" value="Genomic_DNA"/>
</dbReference>
<dbReference type="AlphaFoldDB" id="A0AAU9P8X4"/>
<sequence length="142" mass="16100">MQSPETYRRLVGKLNLLVHTRPDLAFAVQLLSQFISDPRIPHFDAAKHVLKYLNNDPNQGLFMNNSDDSTLHAYCDSDWASCPQSRTSVSGFAILLGDSPITWKSKKQITVSLSSTKAEYRSMRRVTAELAWLTRLFTQDPI</sequence>
<name>A0AAU9P8X4_9ASTR</name>
<proteinExistence type="predicted"/>
<gene>
    <name evidence="1" type="ORF">LVIROSA_LOCUS32354</name>
</gene>